<evidence type="ECO:0000313" key="3">
    <source>
        <dbReference type="EMBL" id="GFY48866.1"/>
    </source>
</evidence>
<sequence>QQYPGQQMQNQHLAQQSLTGHSNTHQNQGGNPRHHESSNEEENLKELKDVSEALDEMVQEEEASFSSITHKKCTLHSIAIFVIFVYNNLYFLHF</sequence>
<name>A0A8X6XBK2_9ARAC</name>
<comment type="caution">
    <text evidence="3">The sequence shown here is derived from an EMBL/GenBank/DDBJ whole genome shotgun (WGS) entry which is preliminary data.</text>
</comment>
<evidence type="ECO:0000256" key="1">
    <source>
        <dbReference type="SAM" id="MobiDB-lite"/>
    </source>
</evidence>
<keyword evidence="4" id="KW-1185">Reference proteome</keyword>
<feature type="non-terminal residue" evidence="3">
    <location>
        <position position="1"/>
    </location>
</feature>
<dbReference type="AlphaFoldDB" id="A0A8X6XBK2"/>
<reference evidence="3" key="1">
    <citation type="submission" date="2020-08" db="EMBL/GenBank/DDBJ databases">
        <title>Multicomponent nature underlies the extraordinary mechanical properties of spider dragline silk.</title>
        <authorList>
            <person name="Kono N."/>
            <person name="Nakamura H."/>
            <person name="Mori M."/>
            <person name="Yoshida Y."/>
            <person name="Ohtoshi R."/>
            <person name="Malay A.D."/>
            <person name="Moran D.A.P."/>
            <person name="Tomita M."/>
            <person name="Numata K."/>
            <person name="Arakawa K."/>
        </authorList>
    </citation>
    <scope>NUCLEOTIDE SEQUENCE</scope>
</reference>
<dbReference type="OrthoDB" id="6436510at2759"/>
<feature type="compositionally biased region" description="Polar residues" evidence="1">
    <location>
        <begin position="1"/>
        <end position="30"/>
    </location>
</feature>
<evidence type="ECO:0000256" key="2">
    <source>
        <dbReference type="SAM" id="Phobius"/>
    </source>
</evidence>
<proteinExistence type="predicted"/>
<keyword evidence="2" id="KW-1133">Transmembrane helix</keyword>
<accession>A0A8X6XBK2</accession>
<feature type="transmembrane region" description="Helical" evidence="2">
    <location>
        <begin position="73"/>
        <end position="92"/>
    </location>
</feature>
<gene>
    <name evidence="3" type="ORF">TNIN_494031</name>
</gene>
<evidence type="ECO:0000313" key="4">
    <source>
        <dbReference type="Proteomes" id="UP000886998"/>
    </source>
</evidence>
<keyword evidence="2" id="KW-0812">Transmembrane</keyword>
<keyword evidence="2" id="KW-0472">Membrane</keyword>
<feature type="region of interest" description="Disordered" evidence="1">
    <location>
        <begin position="1"/>
        <end position="51"/>
    </location>
</feature>
<feature type="compositionally biased region" description="Basic and acidic residues" evidence="1">
    <location>
        <begin position="33"/>
        <end position="51"/>
    </location>
</feature>
<dbReference type="Proteomes" id="UP000886998">
    <property type="component" value="Unassembled WGS sequence"/>
</dbReference>
<organism evidence="3 4">
    <name type="scientific">Trichonephila inaurata madagascariensis</name>
    <dbReference type="NCBI Taxonomy" id="2747483"/>
    <lineage>
        <taxon>Eukaryota</taxon>
        <taxon>Metazoa</taxon>
        <taxon>Ecdysozoa</taxon>
        <taxon>Arthropoda</taxon>
        <taxon>Chelicerata</taxon>
        <taxon>Arachnida</taxon>
        <taxon>Araneae</taxon>
        <taxon>Araneomorphae</taxon>
        <taxon>Entelegynae</taxon>
        <taxon>Araneoidea</taxon>
        <taxon>Nephilidae</taxon>
        <taxon>Trichonephila</taxon>
        <taxon>Trichonephila inaurata</taxon>
    </lineage>
</organism>
<protein>
    <submittedName>
        <fullName evidence="3">Uncharacterized protein</fullName>
    </submittedName>
</protein>
<dbReference type="EMBL" id="BMAV01006677">
    <property type="protein sequence ID" value="GFY48866.1"/>
    <property type="molecule type" value="Genomic_DNA"/>
</dbReference>